<proteinExistence type="predicted"/>
<dbReference type="Proteomes" id="UP000289340">
    <property type="component" value="Chromosome 4"/>
</dbReference>
<sequence>MAFETRDPFFICQEGENPTLIEWDRFAHREYIRLSMEEDVEDASNGSLEVWDK</sequence>
<protein>
    <submittedName>
        <fullName evidence="1">Putative serine/threonine protein phosphatase 2A regulatory subunit B''gamma</fullName>
    </submittedName>
</protein>
<keyword evidence="2" id="KW-1185">Reference proteome</keyword>
<comment type="caution">
    <text evidence="1">The sequence shown here is derived from an EMBL/GenBank/DDBJ whole genome shotgun (WGS) entry which is preliminary data.</text>
</comment>
<accession>A0A445KZ85</accession>
<name>A0A445KZ85_GLYSO</name>
<evidence type="ECO:0000313" key="2">
    <source>
        <dbReference type="Proteomes" id="UP000289340"/>
    </source>
</evidence>
<reference evidence="1 2" key="1">
    <citation type="submission" date="2018-09" db="EMBL/GenBank/DDBJ databases">
        <title>A high-quality reference genome of wild soybean provides a powerful tool to mine soybean genomes.</title>
        <authorList>
            <person name="Xie M."/>
            <person name="Chung C.Y.L."/>
            <person name="Li M.-W."/>
            <person name="Wong F.-L."/>
            <person name="Chan T.-F."/>
            <person name="Lam H.-M."/>
        </authorList>
    </citation>
    <scope>NUCLEOTIDE SEQUENCE [LARGE SCALE GENOMIC DNA]</scope>
    <source>
        <strain evidence="2">cv. W05</strain>
        <tissue evidence="1">Hypocotyl of etiolated seedlings</tissue>
    </source>
</reference>
<gene>
    <name evidence="1" type="ORF">D0Y65_009489</name>
</gene>
<evidence type="ECO:0000313" key="1">
    <source>
        <dbReference type="EMBL" id="RZC16232.1"/>
    </source>
</evidence>
<dbReference type="EMBL" id="QZWG01000004">
    <property type="protein sequence ID" value="RZC16232.1"/>
    <property type="molecule type" value="Genomic_DNA"/>
</dbReference>
<organism evidence="1 2">
    <name type="scientific">Glycine soja</name>
    <name type="common">Wild soybean</name>
    <dbReference type="NCBI Taxonomy" id="3848"/>
    <lineage>
        <taxon>Eukaryota</taxon>
        <taxon>Viridiplantae</taxon>
        <taxon>Streptophyta</taxon>
        <taxon>Embryophyta</taxon>
        <taxon>Tracheophyta</taxon>
        <taxon>Spermatophyta</taxon>
        <taxon>Magnoliopsida</taxon>
        <taxon>eudicotyledons</taxon>
        <taxon>Gunneridae</taxon>
        <taxon>Pentapetalae</taxon>
        <taxon>rosids</taxon>
        <taxon>fabids</taxon>
        <taxon>Fabales</taxon>
        <taxon>Fabaceae</taxon>
        <taxon>Papilionoideae</taxon>
        <taxon>50 kb inversion clade</taxon>
        <taxon>NPAAA clade</taxon>
        <taxon>indigoferoid/millettioid clade</taxon>
        <taxon>Phaseoleae</taxon>
        <taxon>Glycine</taxon>
        <taxon>Glycine subgen. Soja</taxon>
    </lineage>
</organism>
<dbReference type="AlphaFoldDB" id="A0A445KZ85"/>